<proteinExistence type="predicted"/>
<accession>A2SN56</accession>
<dbReference type="HOGENOM" id="CLU_2554402_0_0_4"/>
<dbReference type="KEGG" id="mpt:Mpe_B0220"/>
<gene>
    <name evidence="1" type="ordered locus">Mpe_B0220</name>
</gene>
<evidence type="ECO:0000313" key="1">
    <source>
        <dbReference type="EMBL" id="ABM96995.1"/>
    </source>
</evidence>
<dbReference type="AlphaFoldDB" id="A2SN56"/>
<geneLocation type="plasmid" evidence="1 2">
    <name>RPME01</name>
</geneLocation>
<reference evidence="1 2" key="1">
    <citation type="journal article" date="2007" name="J. Bacteriol.">
        <title>Whole-genome analysis of the methyl tert-butyl ether-degrading beta-proteobacterium Methylibium petroleiphilum PM1.</title>
        <authorList>
            <person name="Kane S.R."/>
            <person name="Chakicherla A.Y."/>
            <person name="Chain P.S.G."/>
            <person name="Schmidt R."/>
            <person name="Shin M.W."/>
            <person name="Legler T.C."/>
            <person name="Scow K.M."/>
            <person name="Larimer F.W."/>
            <person name="Lucas S.M."/>
            <person name="Richardson P.M."/>
            <person name="Hristova K.R."/>
        </authorList>
    </citation>
    <scope>NUCLEOTIDE SEQUENCE [LARGE SCALE GENOMIC DNA]</scope>
    <source>
        <strain evidence="2">ATCC BAA-1232 / LMG 22953 / PM1</strain>
        <plasmid evidence="1 2">RPME01</plasmid>
    </source>
</reference>
<organism evidence="1 2">
    <name type="scientific">Methylibium petroleiphilum (strain ATCC BAA-1232 / LMG 22953 / PM1)</name>
    <dbReference type="NCBI Taxonomy" id="420662"/>
    <lineage>
        <taxon>Bacteria</taxon>
        <taxon>Pseudomonadati</taxon>
        <taxon>Pseudomonadota</taxon>
        <taxon>Betaproteobacteria</taxon>
        <taxon>Burkholderiales</taxon>
        <taxon>Sphaerotilaceae</taxon>
        <taxon>Methylibium</taxon>
    </lineage>
</organism>
<dbReference type="Proteomes" id="UP000000366">
    <property type="component" value="Plasmid RPME01"/>
</dbReference>
<sequence>MNAVQRTFAQLTDAQLCRMLGELKQLDADGVLPDGETRALATRLARDAGIAHGEALKLAMSEPLRAAAFRWHALQLHSSSRT</sequence>
<dbReference type="EMBL" id="CP000556">
    <property type="protein sequence ID" value="ABM96995.1"/>
    <property type="molecule type" value="Genomic_DNA"/>
</dbReference>
<keyword evidence="1" id="KW-0614">Plasmid</keyword>
<evidence type="ECO:0000313" key="2">
    <source>
        <dbReference type="Proteomes" id="UP000000366"/>
    </source>
</evidence>
<name>A2SN56_METPP</name>
<keyword evidence="2" id="KW-1185">Reference proteome</keyword>
<protein>
    <submittedName>
        <fullName evidence="1">Uncharacterized protein</fullName>
    </submittedName>
</protein>
<dbReference type="RefSeq" id="WP_011831583.1">
    <property type="nucleotide sequence ID" value="NC_008826.1"/>
</dbReference>